<dbReference type="HOGENOM" id="CLU_137385_1_0_11"/>
<accession>C6WRJ8</accession>
<dbReference type="AlphaFoldDB" id="C6WRJ8"/>
<dbReference type="InterPro" id="IPR010982">
    <property type="entry name" value="Lambda_DNA-bd_dom_sf"/>
</dbReference>
<dbReference type="EMBL" id="CP001630">
    <property type="protein sequence ID" value="ACU35250.1"/>
    <property type="molecule type" value="Genomic_DNA"/>
</dbReference>
<dbReference type="eggNOG" id="COG3655">
    <property type="taxonomic scope" value="Bacteria"/>
</dbReference>
<evidence type="ECO:0000313" key="2">
    <source>
        <dbReference type="Proteomes" id="UP000002213"/>
    </source>
</evidence>
<dbReference type="KEGG" id="ami:Amir_1298"/>
<reference evidence="1 2" key="1">
    <citation type="journal article" date="2009" name="Stand. Genomic Sci.">
        <title>Complete genome sequence of Actinosynnema mirum type strain (101).</title>
        <authorList>
            <person name="Land M."/>
            <person name="Lapidus A."/>
            <person name="Mayilraj S."/>
            <person name="Chen F."/>
            <person name="Copeland A."/>
            <person name="Del Rio T.G."/>
            <person name="Nolan M."/>
            <person name="Lucas S."/>
            <person name="Tice H."/>
            <person name="Cheng J.F."/>
            <person name="Chertkov O."/>
            <person name="Bruce D."/>
            <person name="Goodwin L."/>
            <person name="Pitluck S."/>
            <person name="Rohde M."/>
            <person name="Goker M."/>
            <person name="Pati A."/>
            <person name="Ivanova N."/>
            <person name="Mavromatis K."/>
            <person name="Chen A."/>
            <person name="Palaniappan K."/>
            <person name="Hauser L."/>
            <person name="Chang Y.J."/>
            <person name="Jeffries C.C."/>
            <person name="Brettin T."/>
            <person name="Detter J.C."/>
            <person name="Han C."/>
            <person name="Chain P."/>
            <person name="Tindall B.J."/>
            <person name="Bristow J."/>
            <person name="Eisen J.A."/>
            <person name="Markowitz V."/>
            <person name="Hugenholtz P."/>
            <person name="Kyrpides N.C."/>
            <person name="Klenk H.P."/>
        </authorList>
    </citation>
    <scope>NUCLEOTIDE SEQUENCE [LARGE SCALE GENOMIC DNA]</scope>
    <source>
        <strain evidence="2">ATCC 29888 / DSM 43827 / JCM 3225 / NBRC 14064 / NCIMB 13271 / NRRL B-12336 / IMRU 3971 / 101</strain>
    </source>
</reference>
<evidence type="ECO:0008006" key="3">
    <source>
        <dbReference type="Google" id="ProtNLM"/>
    </source>
</evidence>
<keyword evidence="2" id="KW-1185">Reference proteome</keyword>
<sequence length="137" mass="15092">MDVGDGDWRRVADVVNRRMDALGVRQGELAVEAGVSTAILREIQQGVIARRRGARTLRALSTALGWHPEHLDAVLHRRVPPDPVPESDPAQDAVVVLLRTVVREIRGLRGQIGELTALVGERERAVEARGETTAERR</sequence>
<organism evidence="1 2">
    <name type="scientific">Actinosynnema mirum (strain ATCC 29888 / DSM 43827 / JCM 3225 / NBRC 14064 / NCIMB 13271 / NRRL B-12336 / IMRU 3971 / 101)</name>
    <dbReference type="NCBI Taxonomy" id="446462"/>
    <lineage>
        <taxon>Bacteria</taxon>
        <taxon>Bacillati</taxon>
        <taxon>Actinomycetota</taxon>
        <taxon>Actinomycetes</taxon>
        <taxon>Pseudonocardiales</taxon>
        <taxon>Pseudonocardiaceae</taxon>
        <taxon>Actinosynnema</taxon>
    </lineage>
</organism>
<gene>
    <name evidence="1" type="ordered locus">Amir_1298</name>
</gene>
<dbReference type="RefSeq" id="WP_015800140.1">
    <property type="nucleotide sequence ID" value="NC_013093.1"/>
</dbReference>
<dbReference type="Gene3D" id="1.10.260.40">
    <property type="entry name" value="lambda repressor-like DNA-binding domains"/>
    <property type="match status" value="1"/>
</dbReference>
<dbReference type="SUPFAM" id="SSF47413">
    <property type="entry name" value="lambda repressor-like DNA-binding domains"/>
    <property type="match status" value="1"/>
</dbReference>
<proteinExistence type="predicted"/>
<protein>
    <recommendedName>
        <fullName evidence="3">Transcriptional regulator, XRE family</fullName>
    </recommendedName>
</protein>
<dbReference type="Proteomes" id="UP000002213">
    <property type="component" value="Chromosome"/>
</dbReference>
<name>C6WRJ8_ACTMD</name>
<dbReference type="GO" id="GO:0003677">
    <property type="term" value="F:DNA binding"/>
    <property type="evidence" value="ECO:0007669"/>
    <property type="project" value="InterPro"/>
</dbReference>
<evidence type="ECO:0000313" key="1">
    <source>
        <dbReference type="EMBL" id="ACU35250.1"/>
    </source>
</evidence>